<gene>
    <name evidence="1" type="ORF">NM688_g441</name>
</gene>
<dbReference type="EMBL" id="JANHOG010000035">
    <property type="protein sequence ID" value="KAJ3559272.1"/>
    <property type="molecule type" value="Genomic_DNA"/>
</dbReference>
<sequence>MPLDYANVPSATLKRVNSHVFVSAHDHTILPIRSSPSIIILFGWFNARLAHEKKYVDVLQALYPTATVVLVRIDASWLWNSQASREATLEPVAKILEQTRDAESKTSFRGVLLHVMSNGGGMQLLVLSKVLAKRTKASGMVPIAGPVALVLDSLPEGNGLRCMISVYTHQSKNPIAKYASVPLLAFFYSLFYISYGGPVMQEVRQYLHASHILPGFTDREAGPDVTPRLYVYSKTDKLTPTTEVLSHIRDARRLGLDVRTEVFEDTPHVSHARVDPKRYWNAVAKMWKEASQATPAKL</sequence>
<evidence type="ECO:0000313" key="1">
    <source>
        <dbReference type="EMBL" id="KAJ3559272.1"/>
    </source>
</evidence>
<accession>A0ACC1TEJ7</accession>
<name>A0ACC1TEJ7_9APHY</name>
<comment type="caution">
    <text evidence="1">The sequence shown here is derived from an EMBL/GenBank/DDBJ whole genome shotgun (WGS) entry which is preliminary data.</text>
</comment>
<protein>
    <submittedName>
        <fullName evidence="1">Uncharacterized protein</fullName>
    </submittedName>
</protein>
<evidence type="ECO:0000313" key="2">
    <source>
        <dbReference type="Proteomes" id="UP001148662"/>
    </source>
</evidence>
<keyword evidence="2" id="KW-1185">Reference proteome</keyword>
<proteinExistence type="predicted"/>
<reference evidence="1" key="1">
    <citation type="submission" date="2022-07" db="EMBL/GenBank/DDBJ databases">
        <title>Genome Sequence of Phlebia brevispora.</title>
        <authorList>
            <person name="Buettner E."/>
        </authorList>
    </citation>
    <scope>NUCLEOTIDE SEQUENCE</scope>
    <source>
        <strain evidence="1">MPL23</strain>
    </source>
</reference>
<organism evidence="1 2">
    <name type="scientific">Phlebia brevispora</name>
    <dbReference type="NCBI Taxonomy" id="194682"/>
    <lineage>
        <taxon>Eukaryota</taxon>
        <taxon>Fungi</taxon>
        <taxon>Dikarya</taxon>
        <taxon>Basidiomycota</taxon>
        <taxon>Agaricomycotina</taxon>
        <taxon>Agaricomycetes</taxon>
        <taxon>Polyporales</taxon>
        <taxon>Meruliaceae</taxon>
        <taxon>Phlebia</taxon>
    </lineage>
</organism>
<dbReference type="Proteomes" id="UP001148662">
    <property type="component" value="Unassembled WGS sequence"/>
</dbReference>